<sequence>MQEPIRSRRIGSCYFPHATCRSAMTFSIQTLRRILHKKTGLAPWQVNIFSDFRRDLGLTDWQIELVLVDISLITGLSFPPDTTQHLTDVFDLLIHVILRLPEVYDNEAYYGPLPTQLAEKLPPTNYAPTLIVFGAVHLN</sequence>
<dbReference type="AlphaFoldDB" id="A0A939K5A5"/>
<gene>
    <name evidence="1" type="ORF">J2I47_22185</name>
</gene>
<organism evidence="1 2">
    <name type="scientific">Fibrella rubiginis</name>
    <dbReference type="NCBI Taxonomy" id="2817060"/>
    <lineage>
        <taxon>Bacteria</taxon>
        <taxon>Pseudomonadati</taxon>
        <taxon>Bacteroidota</taxon>
        <taxon>Cytophagia</taxon>
        <taxon>Cytophagales</taxon>
        <taxon>Spirosomataceae</taxon>
        <taxon>Fibrella</taxon>
    </lineage>
</organism>
<proteinExistence type="predicted"/>
<evidence type="ECO:0000313" key="1">
    <source>
        <dbReference type="EMBL" id="MBO0939279.1"/>
    </source>
</evidence>
<reference evidence="1" key="1">
    <citation type="submission" date="2021-03" db="EMBL/GenBank/DDBJ databases">
        <title>Fibrella sp. HMF5335 genome sequencing and assembly.</title>
        <authorList>
            <person name="Kang H."/>
            <person name="Kim H."/>
            <person name="Bae S."/>
            <person name="Joh K."/>
        </authorList>
    </citation>
    <scope>NUCLEOTIDE SEQUENCE</scope>
    <source>
        <strain evidence="1">HMF5335</strain>
    </source>
</reference>
<dbReference type="EMBL" id="JAFMYV010000013">
    <property type="protein sequence ID" value="MBO0939279.1"/>
    <property type="molecule type" value="Genomic_DNA"/>
</dbReference>
<name>A0A939K5A5_9BACT</name>
<comment type="caution">
    <text evidence="1">The sequence shown here is derived from an EMBL/GenBank/DDBJ whole genome shotgun (WGS) entry which is preliminary data.</text>
</comment>
<keyword evidence="2" id="KW-1185">Reference proteome</keyword>
<accession>A0A939K5A5</accession>
<protein>
    <submittedName>
        <fullName evidence="1">Uncharacterized protein</fullName>
    </submittedName>
</protein>
<dbReference type="Proteomes" id="UP000664034">
    <property type="component" value="Unassembled WGS sequence"/>
</dbReference>
<evidence type="ECO:0000313" key="2">
    <source>
        <dbReference type="Proteomes" id="UP000664034"/>
    </source>
</evidence>